<dbReference type="PANTHER" id="PTHR32063">
    <property type="match status" value="1"/>
</dbReference>
<dbReference type="InterPro" id="IPR001036">
    <property type="entry name" value="Acrflvin-R"/>
</dbReference>
<dbReference type="SUPFAM" id="SSF82866">
    <property type="entry name" value="Multidrug efflux transporter AcrB transmembrane domain"/>
    <property type="match status" value="2"/>
</dbReference>
<dbReference type="SUPFAM" id="SSF82714">
    <property type="entry name" value="Multidrug efflux transporter AcrB TolC docking domain, DN and DC subdomains"/>
    <property type="match status" value="2"/>
</dbReference>
<accession>A0A1M7GDK0</accession>
<dbReference type="OrthoDB" id="9757940at2"/>
<protein>
    <submittedName>
        <fullName evidence="2">Multidrug efflux pump subunit AcrB</fullName>
    </submittedName>
</protein>
<dbReference type="STRING" id="29571.SAMN05878437_1446"/>
<feature type="transmembrane region" description="Helical" evidence="1">
    <location>
        <begin position="522"/>
        <end position="544"/>
    </location>
</feature>
<dbReference type="Gene3D" id="3.30.70.1430">
    <property type="entry name" value="Multidrug efflux transporter AcrB pore domain"/>
    <property type="match status" value="2"/>
</dbReference>
<dbReference type="Gene3D" id="3.30.70.1320">
    <property type="entry name" value="Multidrug efflux transporter AcrB pore domain like"/>
    <property type="match status" value="1"/>
</dbReference>
<feature type="transmembrane region" description="Helical" evidence="1">
    <location>
        <begin position="955"/>
        <end position="974"/>
    </location>
</feature>
<feature type="transmembrane region" description="Helical" evidence="1">
    <location>
        <begin position="881"/>
        <end position="903"/>
    </location>
</feature>
<keyword evidence="1" id="KW-0472">Membrane</keyword>
<name>A0A1M7GDK0_9GAMM</name>
<evidence type="ECO:0000313" key="2">
    <source>
        <dbReference type="EMBL" id="SHM14205.1"/>
    </source>
</evidence>
<evidence type="ECO:0000256" key="1">
    <source>
        <dbReference type="SAM" id="Phobius"/>
    </source>
</evidence>
<dbReference type="AlphaFoldDB" id="A0A1M7GDK0"/>
<evidence type="ECO:0000313" key="3">
    <source>
        <dbReference type="Proteomes" id="UP000190911"/>
    </source>
</evidence>
<dbReference type="GO" id="GO:0042910">
    <property type="term" value="F:xenobiotic transmembrane transporter activity"/>
    <property type="evidence" value="ECO:0007669"/>
    <property type="project" value="TreeGrafter"/>
</dbReference>
<dbReference type="InParanoid" id="A0A1M7GDK0"/>
<sequence>MSFPNLSAIAVRERSVTLFFLIIALLAGLYAFVAMGRAEDPDFTMRVMMVSAVWPGATPEDIQNNVADPLEKQIQAVDNVDRVETTIRPGRADMQIEFEESTPSDAVPQRFYQVRRRMQDAAGTLPDGVIGPIINEDFGDVYFSLVALTAPDMSMREMLRDAEGIRDRLQRVDGVNRAEVLGERDERVQIDFDMPQLQSLGIAPQDVFDAIEAHNRLLPAGYLDTDGPRVYLRLGSDLSDPEALADVPIRIGERLIRLGDIASVSRGYEDPPDFMVRAFGEDALLLGVVMRDGANGLAFGERLDAFWEQERERLPLGISLDVMTNQADAIAGAVNLFQVKFLVAVVVVMLVTMVAVGLRAGVVVGIAIPVTLAMTFVVMKAMGINLDRVTLGALIIALGLLVDDAIIAIEMMMVRMEQGWDRISAASHAWEVTAAPMLFGTLVTVAGFVPIGFARSNVGEYAGNIFWVLAIALLLSWVVAVVFTPYLGVKLMPERHAKATEEGDAYQSHHYRRLRRLVSGCVHYRKTVVGITLALLLLAIAGMAGPVEKQFFPSSDRLEVLVSVDHPEGTSIAATDATTRRLETLINQADGVASLSAYVGGGAPRFFISASPEQPNPAFAKMIAVADDIDARDALLKTLKQHVANGEFPEARVRVETLLYGPPVDWPVSVRVLGHDTDTLREIGHQVRDIFAQNPATRDPHLAWDARVPTVHLAMDSHRLQLVGLSPDDVARQLQFQLDGVTITQLRDGIRLAPAVGRAAADDVATLESLEVQTHDGKRVPLTQLGELEIAFEQPVIKRYNREPFVAVSAEVSGAQAKDVSQQVWDSLSDLRAGLPNGYRLEMGGSIEQSAKAEASITALQPLMVILMLTFIMLQMRSFSGTFMVVATAPLGLIGAVAALLLFGQPFGFVAMLGLIGLAGILMRNTLILTQQVADNQHHGMPLREAVVEAGVQRARPVVLTAVAAVFAFIPLTMDSFWGPLAYVLIGGVAAGTLITLLFVPALYALWFRIAAQAPEAER</sequence>
<keyword evidence="3" id="KW-1185">Reference proteome</keyword>
<dbReference type="Gene3D" id="3.30.2090.10">
    <property type="entry name" value="Multidrug efflux transporter AcrB TolC docking domain, DN and DC subdomains"/>
    <property type="match status" value="2"/>
</dbReference>
<organism evidence="2 3">
    <name type="scientific">Vreelandella subglaciescola</name>
    <dbReference type="NCBI Taxonomy" id="29571"/>
    <lineage>
        <taxon>Bacteria</taxon>
        <taxon>Pseudomonadati</taxon>
        <taxon>Pseudomonadota</taxon>
        <taxon>Gammaproteobacteria</taxon>
        <taxon>Oceanospirillales</taxon>
        <taxon>Halomonadaceae</taxon>
        <taxon>Vreelandella</taxon>
    </lineage>
</organism>
<reference evidence="2 3" key="1">
    <citation type="submission" date="2016-11" db="EMBL/GenBank/DDBJ databases">
        <authorList>
            <person name="Jaros S."/>
            <person name="Januszkiewicz K."/>
            <person name="Wedrychowicz H."/>
        </authorList>
    </citation>
    <scope>NUCLEOTIDE SEQUENCE [LARGE SCALE GENOMIC DNA]</scope>
    <source>
        <strain evidence="2 3">ACAM 12</strain>
    </source>
</reference>
<keyword evidence="1" id="KW-0812">Transmembrane</keyword>
<dbReference type="SUPFAM" id="SSF82693">
    <property type="entry name" value="Multidrug efflux transporter AcrB pore domain, PN1, PN2, PC1 and PC2 subdomains"/>
    <property type="match status" value="2"/>
</dbReference>
<dbReference type="Gene3D" id="1.20.1640.10">
    <property type="entry name" value="Multidrug efflux transporter AcrB transmembrane domain"/>
    <property type="match status" value="2"/>
</dbReference>
<feature type="transmembrane region" description="Helical" evidence="1">
    <location>
        <begin position="980"/>
        <end position="1007"/>
    </location>
</feature>
<dbReference type="PRINTS" id="PR00702">
    <property type="entry name" value="ACRIFLAVINRP"/>
</dbReference>
<dbReference type="InterPro" id="IPR027463">
    <property type="entry name" value="AcrB_DN_DC_subdom"/>
</dbReference>
<feature type="transmembrane region" description="Helical" evidence="1">
    <location>
        <begin position="430"/>
        <end position="453"/>
    </location>
</feature>
<feature type="transmembrane region" description="Helical" evidence="1">
    <location>
        <begin position="465"/>
        <end position="489"/>
    </location>
</feature>
<dbReference type="RefSeq" id="WP_079552477.1">
    <property type="nucleotide sequence ID" value="NZ_LT670847.1"/>
</dbReference>
<feature type="transmembrane region" description="Helical" evidence="1">
    <location>
        <begin position="389"/>
        <end position="409"/>
    </location>
</feature>
<feature type="transmembrane region" description="Helical" evidence="1">
    <location>
        <begin position="855"/>
        <end position="874"/>
    </location>
</feature>
<feature type="transmembrane region" description="Helical" evidence="1">
    <location>
        <begin position="363"/>
        <end position="383"/>
    </location>
</feature>
<feature type="transmembrane region" description="Helical" evidence="1">
    <location>
        <begin position="909"/>
        <end position="934"/>
    </location>
</feature>
<dbReference type="Gene3D" id="3.30.70.1440">
    <property type="entry name" value="Multidrug efflux transporter AcrB pore domain"/>
    <property type="match status" value="1"/>
</dbReference>
<gene>
    <name evidence="2" type="ORF">SAMN05878437_1446</name>
</gene>
<dbReference type="EMBL" id="LT670847">
    <property type="protein sequence ID" value="SHM14205.1"/>
    <property type="molecule type" value="Genomic_DNA"/>
</dbReference>
<keyword evidence="1" id="KW-1133">Transmembrane helix</keyword>
<dbReference type="Pfam" id="PF00873">
    <property type="entry name" value="ACR_tran"/>
    <property type="match status" value="1"/>
</dbReference>
<dbReference type="Proteomes" id="UP000190911">
    <property type="component" value="Chromosome I"/>
</dbReference>
<proteinExistence type="predicted"/>
<feature type="transmembrane region" description="Helical" evidence="1">
    <location>
        <begin position="336"/>
        <end position="356"/>
    </location>
</feature>
<dbReference type="PANTHER" id="PTHR32063:SF18">
    <property type="entry name" value="CATION EFFLUX SYSTEM PROTEIN"/>
    <property type="match status" value="1"/>
</dbReference>
<dbReference type="GO" id="GO:0005886">
    <property type="term" value="C:plasma membrane"/>
    <property type="evidence" value="ECO:0007669"/>
    <property type="project" value="TreeGrafter"/>
</dbReference>